<dbReference type="Pfam" id="PF04937">
    <property type="entry name" value="DUF659"/>
    <property type="match status" value="1"/>
</dbReference>
<name>A0AAQ3KDZ3_9LILI</name>
<evidence type="ECO:0000259" key="1">
    <source>
        <dbReference type="Pfam" id="PF04937"/>
    </source>
</evidence>
<dbReference type="PANTHER" id="PTHR32166">
    <property type="entry name" value="OSJNBA0013A04.12 PROTEIN"/>
    <property type="match status" value="1"/>
</dbReference>
<reference evidence="2 3" key="1">
    <citation type="submission" date="2023-10" db="EMBL/GenBank/DDBJ databases">
        <title>Chromosome-scale genome assembly provides insights into flower coloration mechanisms of Canna indica.</title>
        <authorList>
            <person name="Li C."/>
        </authorList>
    </citation>
    <scope>NUCLEOTIDE SEQUENCE [LARGE SCALE GENOMIC DNA]</scope>
    <source>
        <tissue evidence="2">Flower</tissue>
    </source>
</reference>
<feature type="domain" description="DUF659" evidence="1">
    <location>
        <begin position="56"/>
        <end position="172"/>
    </location>
</feature>
<dbReference type="AlphaFoldDB" id="A0AAQ3KDZ3"/>
<keyword evidence="3" id="KW-1185">Reference proteome</keyword>
<evidence type="ECO:0000313" key="2">
    <source>
        <dbReference type="EMBL" id="WOL06775.1"/>
    </source>
</evidence>
<dbReference type="PANTHER" id="PTHR32166:SF122">
    <property type="entry name" value="OS09G0499600 PROTEIN"/>
    <property type="match status" value="1"/>
</dbReference>
<organism evidence="2 3">
    <name type="scientific">Canna indica</name>
    <name type="common">Indian-shot</name>
    <dbReference type="NCBI Taxonomy" id="4628"/>
    <lineage>
        <taxon>Eukaryota</taxon>
        <taxon>Viridiplantae</taxon>
        <taxon>Streptophyta</taxon>
        <taxon>Embryophyta</taxon>
        <taxon>Tracheophyta</taxon>
        <taxon>Spermatophyta</taxon>
        <taxon>Magnoliopsida</taxon>
        <taxon>Liliopsida</taxon>
        <taxon>Zingiberales</taxon>
        <taxon>Cannaceae</taxon>
        <taxon>Canna</taxon>
    </lineage>
</organism>
<gene>
    <name evidence="2" type="ORF">Cni_G15509</name>
</gene>
<proteinExistence type="predicted"/>
<evidence type="ECO:0000313" key="3">
    <source>
        <dbReference type="Proteomes" id="UP001327560"/>
    </source>
</evidence>
<dbReference type="EMBL" id="CP136894">
    <property type="protein sequence ID" value="WOL06775.1"/>
    <property type="molecule type" value="Genomic_DNA"/>
</dbReference>
<accession>A0AAQ3KDZ3</accession>
<sequence length="172" mass="19480">MKQQTLNATIKDRDAVVRDICRCIYGNALPFNLVRNPYFINMVKSISEYGRGLKPPTYHEVRVSYLKKEVDIVHANLEKYKLEWKKTGCTLMSDGWTDGKARSITNFLVNSPKGTVFIKSIDTSGSIKDANKMFELFDDMVMEIGEENVVQVVTDCASALVSAGEKLMEKRK</sequence>
<protein>
    <recommendedName>
        <fullName evidence="1">DUF659 domain-containing protein</fullName>
    </recommendedName>
</protein>
<dbReference type="InterPro" id="IPR007021">
    <property type="entry name" value="DUF659"/>
</dbReference>
<dbReference type="Proteomes" id="UP001327560">
    <property type="component" value="Chromosome 5"/>
</dbReference>